<evidence type="ECO:0000256" key="1">
    <source>
        <dbReference type="SAM" id="MobiDB-lite"/>
    </source>
</evidence>
<feature type="compositionally biased region" description="Acidic residues" evidence="1">
    <location>
        <begin position="311"/>
        <end position="320"/>
    </location>
</feature>
<dbReference type="EMBL" id="JAJSOF020000001">
    <property type="protein sequence ID" value="KAJ4451936.1"/>
    <property type="molecule type" value="Genomic_DNA"/>
</dbReference>
<protein>
    <submittedName>
        <fullName evidence="2">Uncharacterized protein</fullName>
    </submittedName>
</protein>
<sequence length="320" mass="35985">MPCPSQTSGFNVPNYVSWAIVEDAVTVQQLVIVALFFRLRGSSAYIQAAAPTANQGEQGTLPVSRLQWAGHVLRMTEHEITKKVMENKFEGRRGVGRSKLRWMDGVLEDLRRLRIKGWWLVAREEIILRDMLVEINDGCEQYEMKIKTNKTKTTVIGRKVKTVNLRILNEAVEQQGRDLSGEVLSYGSQTYFFDHTRTWRASPDEDQLNARATSDTTQTFKTLHIIHSHCERIKEGSPSMAGLSRARAQPKEKVGNGKIGAEDFDLEMIFRLKFEEWSLDQLVAIGQATQQLDKPRDPLGADGAGVAGSSQEEEDPPPDS</sequence>
<reference evidence="2 3" key="1">
    <citation type="journal article" date="2022" name="Allergy">
        <title>Genome assembly and annotation of Periplaneta americana reveal a comprehensive cockroach allergen profile.</title>
        <authorList>
            <person name="Wang L."/>
            <person name="Xiong Q."/>
            <person name="Saelim N."/>
            <person name="Wang L."/>
            <person name="Nong W."/>
            <person name="Wan A.T."/>
            <person name="Shi M."/>
            <person name="Liu X."/>
            <person name="Cao Q."/>
            <person name="Hui J.H.L."/>
            <person name="Sookrung N."/>
            <person name="Leung T.F."/>
            <person name="Tungtrongchitr A."/>
            <person name="Tsui S.K.W."/>
        </authorList>
    </citation>
    <scope>NUCLEOTIDE SEQUENCE [LARGE SCALE GENOMIC DNA]</scope>
    <source>
        <strain evidence="2">PWHHKU_190912</strain>
    </source>
</reference>
<name>A0ABQ8U1X1_PERAM</name>
<comment type="caution">
    <text evidence="2">The sequence shown here is derived from an EMBL/GenBank/DDBJ whole genome shotgun (WGS) entry which is preliminary data.</text>
</comment>
<dbReference type="Proteomes" id="UP001148838">
    <property type="component" value="Unassembled WGS sequence"/>
</dbReference>
<evidence type="ECO:0000313" key="3">
    <source>
        <dbReference type="Proteomes" id="UP001148838"/>
    </source>
</evidence>
<proteinExistence type="predicted"/>
<accession>A0ABQ8U1X1</accession>
<feature type="region of interest" description="Disordered" evidence="1">
    <location>
        <begin position="290"/>
        <end position="320"/>
    </location>
</feature>
<gene>
    <name evidence="2" type="ORF">ANN_03417</name>
</gene>
<keyword evidence="3" id="KW-1185">Reference proteome</keyword>
<evidence type="ECO:0000313" key="2">
    <source>
        <dbReference type="EMBL" id="KAJ4451936.1"/>
    </source>
</evidence>
<organism evidence="2 3">
    <name type="scientific">Periplaneta americana</name>
    <name type="common">American cockroach</name>
    <name type="synonym">Blatta americana</name>
    <dbReference type="NCBI Taxonomy" id="6978"/>
    <lineage>
        <taxon>Eukaryota</taxon>
        <taxon>Metazoa</taxon>
        <taxon>Ecdysozoa</taxon>
        <taxon>Arthropoda</taxon>
        <taxon>Hexapoda</taxon>
        <taxon>Insecta</taxon>
        <taxon>Pterygota</taxon>
        <taxon>Neoptera</taxon>
        <taxon>Polyneoptera</taxon>
        <taxon>Dictyoptera</taxon>
        <taxon>Blattodea</taxon>
        <taxon>Blattoidea</taxon>
        <taxon>Blattidae</taxon>
        <taxon>Blattinae</taxon>
        <taxon>Periplaneta</taxon>
    </lineage>
</organism>